<proteinExistence type="inferred from homology"/>
<evidence type="ECO:0000256" key="9">
    <source>
        <dbReference type="ARBA" id="ARBA00023204"/>
    </source>
</evidence>
<comment type="catalytic activity">
    <reaction evidence="12">
        <text>cyclobutadipyrimidine (in DNA) = 2 pyrimidine residues (in DNA).</text>
        <dbReference type="EC" id="4.1.99.3"/>
    </reaction>
</comment>
<evidence type="ECO:0000256" key="3">
    <source>
        <dbReference type="ARBA" id="ARBA00013149"/>
    </source>
</evidence>
<evidence type="ECO:0000256" key="7">
    <source>
        <dbReference type="ARBA" id="ARBA00022827"/>
    </source>
</evidence>
<dbReference type="GO" id="GO:0003904">
    <property type="term" value="F:deoxyribodipyrimidine photo-lyase activity"/>
    <property type="evidence" value="ECO:0007669"/>
    <property type="project" value="UniProtKB-EC"/>
</dbReference>
<name>U4KPE0_9MOLU</name>
<evidence type="ECO:0000259" key="13">
    <source>
        <dbReference type="PROSITE" id="PS51645"/>
    </source>
</evidence>
<evidence type="ECO:0000256" key="11">
    <source>
        <dbReference type="ARBA" id="ARBA00031671"/>
    </source>
</evidence>
<protein>
    <recommendedName>
        <fullName evidence="4">Deoxyribodipyrimidine photo-lyase</fullName>
        <ecNumber evidence="3">4.1.99.3</ecNumber>
    </recommendedName>
    <alternativeName>
        <fullName evidence="11">DNA photolyase</fullName>
    </alternativeName>
</protein>
<gene>
    <name evidence="14" type="primary">phrB</name>
    <name evidence="14" type="ORF">BN85312040</name>
</gene>
<evidence type="ECO:0000256" key="6">
    <source>
        <dbReference type="ARBA" id="ARBA00022763"/>
    </source>
</evidence>
<dbReference type="EC" id="4.1.99.3" evidence="3"/>
<evidence type="ECO:0000256" key="10">
    <source>
        <dbReference type="ARBA" id="ARBA00023239"/>
    </source>
</evidence>
<feature type="domain" description="Photolyase/cryptochrome alpha/beta" evidence="13">
    <location>
        <begin position="19"/>
        <end position="149"/>
    </location>
</feature>
<dbReference type="PROSITE" id="PS51645">
    <property type="entry name" value="PHR_CRY_ALPHA_BETA"/>
    <property type="match status" value="1"/>
</dbReference>
<dbReference type="Gene3D" id="3.40.50.620">
    <property type="entry name" value="HUPs"/>
    <property type="match status" value="1"/>
</dbReference>
<comment type="similarity">
    <text evidence="2">Belongs to the DNA photolyase class-2 family.</text>
</comment>
<evidence type="ECO:0000256" key="2">
    <source>
        <dbReference type="ARBA" id="ARBA00006409"/>
    </source>
</evidence>
<keyword evidence="7" id="KW-0274">FAD</keyword>
<evidence type="ECO:0000256" key="12">
    <source>
        <dbReference type="ARBA" id="ARBA00033999"/>
    </source>
</evidence>
<evidence type="ECO:0000313" key="14">
    <source>
        <dbReference type="EMBL" id="CCV66225.1"/>
    </source>
</evidence>
<dbReference type="InterPro" id="IPR014729">
    <property type="entry name" value="Rossmann-like_a/b/a_fold"/>
</dbReference>
<keyword evidence="9" id="KW-0234">DNA repair</keyword>
<dbReference type="GO" id="GO:0003677">
    <property type="term" value="F:DNA binding"/>
    <property type="evidence" value="ECO:0007669"/>
    <property type="project" value="UniProtKB-KW"/>
</dbReference>
<evidence type="ECO:0000256" key="1">
    <source>
        <dbReference type="ARBA" id="ARBA00001974"/>
    </source>
</evidence>
<keyword evidence="5" id="KW-0285">Flavoprotein</keyword>
<dbReference type="AlphaFoldDB" id="U4KPE0"/>
<dbReference type="SUPFAM" id="SSF52425">
    <property type="entry name" value="Cryptochrome/photolyase, N-terminal domain"/>
    <property type="match status" value="1"/>
</dbReference>
<dbReference type="InterPro" id="IPR006050">
    <property type="entry name" value="DNA_photolyase_N"/>
</dbReference>
<accession>U4KPE0</accession>
<dbReference type="SUPFAM" id="SSF48173">
    <property type="entry name" value="Cryptochrome/photolyase FAD-binding domain"/>
    <property type="match status" value="1"/>
</dbReference>
<dbReference type="RefSeq" id="WP_030005085.1">
    <property type="nucleotide sequence ID" value="NC_022549.1"/>
</dbReference>
<dbReference type="Pfam" id="PF00875">
    <property type="entry name" value="DNA_photolyase"/>
    <property type="match status" value="1"/>
</dbReference>
<reference evidence="14 15" key="1">
    <citation type="journal article" date="2013" name="J. Mol. Microbiol. Biotechnol.">
        <title>Analysis of the Complete Genomes of Acholeplasma brassicae , A. palmae and A. laidlawii and Their Comparison to the Obligate Parasites from ' Candidatus Phytoplasma'.</title>
        <authorList>
            <person name="Kube M."/>
            <person name="Siewert C."/>
            <person name="Migdoll A.M."/>
            <person name="Duduk B."/>
            <person name="Holz S."/>
            <person name="Rabus R."/>
            <person name="Seemuller E."/>
            <person name="Mitrovic J."/>
            <person name="Muller I."/>
            <person name="Buttner C."/>
            <person name="Reinhardt R."/>
        </authorList>
    </citation>
    <scope>NUCLEOTIDE SEQUENCE [LARGE SCALE GENOMIC DNA]</scope>
    <source>
        <strain evidence="15">0502</strain>
    </source>
</reference>
<dbReference type="EMBL" id="FO681348">
    <property type="protein sequence ID" value="CCV66225.1"/>
    <property type="molecule type" value="Genomic_DNA"/>
</dbReference>
<dbReference type="FunFam" id="1.10.579.10:FF:000002">
    <property type="entry name" value="Deoxyribodipyrimidine photolyase"/>
    <property type="match status" value="1"/>
</dbReference>
<dbReference type="InterPro" id="IPR052219">
    <property type="entry name" value="Photolyase_Class-2"/>
</dbReference>
<keyword evidence="10 14" id="KW-0456">Lyase</keyword>
<evidence type="ECO:0000256" key="8">
    <source>
        <dbReference type="ARBA" id="ARBA00023125"/>
    </source>
</evidence>
<dbReference type="InterPro" id="IPR032673">
    <property type="entry name" value="DNA_photolyase_2_CS"/>
</dbReference>
<evidence type="ECO:0000256" key="4">
    <source>
        <dbReference type="ARBA" id="ARBA00014046"/>
    </source>
</evidence>
<dbReference type="PANTHER" id="PTHR10211:SF0">
    <property type="entry name" value="DEOXYRIBODIPYRIMIDINE PHOTO-LYASE"/>
    <property type="match status" value="1"/>
</dbReference>
<dbReference type="GO" id="GO:0000719">
    <property type="term" value="P:photoreactive repair"/>
    <property type="evidence" value="ECO:0007669"/>
    <property type="project" value="TreeGrafter"/>
</dbReference>
<keyword evidence="8" id="KW-0238">DNA-binding</keyword>
<keyword evidence="6" id="KW-0227">DNA damage</keyword>
<dbReference type="Gene3D" id="1.25.40.80">
    <property type="match status" value="1"/>
</dbReference>
<organism evidence="14 15">
    <name type="scientific">Acholeplasma brassicae</name>
    <dbReference type="NCBI Taxonomy" id="61635"/>
    <lineage>
        <taxon>Bacteria</taxon>
        <taxon>Bacillati</taxon>
        <taxon>Mycoplasmatota</taxon>
        <taxon>Mollicutes</taxon>
        <taxon>Acholeplasmatales</taxon>
        <taxon>Acholeplasmataceae</taxon>
        <taxon>Acholeplasma</taxon>
    </lineage>
</organism>
<dbReference type="Gene3D" id="1.10.579.10">
    <property type="entry name" value="DNA Cyclobutane Dipyrimidine Photolyase, subunit A, domain 3"/>
    <property type="match status" value="1"/>
</dbReference>
<keyword evidence="15" id="KW-1185">Reference proteome</keyword>
<dbReference type="Proteomes" id="UP000032737">
    <property type="component" value="Chromosome"/>
</dbReference>
<evidence type="ECO:0000313" key="15">
    <source>
        <dbReference type="Proteomes" id="UP000032737"/>
    </source>
</evidence>
<dbReference type="PROSITE" id="PS01084">
    <property type="entry name" value="DNA_PHOTOLYASES_2_2"/>
    <property type="match status" value="1"/>
</dbReference>
<dbReference type="KEGG" id="abra:BN85312040"/>
<comment type="cofactor">
    <cofactor evidence="1">
        <name>FAD</name>
        <dbReference type="ChEBI" id="CHEBI:57692"/>
    </cofactor>
</comment>
<evidence type="ECO:0000256" key="5">
    <source>
        <dbReference type="ARBA" id="ARBA00022630"/>
    </source>
</evidence>
<sequence>MHKERLEVLQQGVKKSNKKYVLYWMQQSQRVHYNHALNHAIHVANLYDLEVLVCFFIDDVFYNANERHFSFLLEGLSEVKNTLETFKIGFHYAQSTAKEGIKPLIEDAFYVVFDKGYQKYQLEIRDHVKQVINHQAPDLMIVEIDSDMVMPIKSISNKLEYGAYTIRPKLMKLYPSYLDYKRIYEVNKPFSYTDVYKKQPFEIESILQSLSIDRSIKRSPIYKGGYVEAQKWWFRFMTNGMNRYHESNDPSENRTSKMSMYLHFGQISVLELIDKLNMLLNEGKIDQTPYDAYIEQLVVRRTLAFNYVTFNQGYDSFEQMTEPWAYETMKNHEQDPREFLYTKEQLQLGLTHDPYFNAAMAEMRITGYMHNYMRMYWAKKIIEWKPTYKEAYQTILELNNSYFIDGRDPNSYAGVAWCFGKHDRAWTERFVFGKLRYMNASGLTRKFNIENYVIQMNELMNQYETSKAG</sequence>
<dbReference type="HOGENOM" id="CLU_026342_2_1_14"/>
<dbReference type="PANTHER" id="PTHR10211">
    <property type="entry name" value="DEOXYRIBODIPYRIMIDINE PHOTOLYASE"/>
    <property type="match status" value="1"/>
</dbReference>
<dbReference type="InterPro" id="IPR036155">
    <property type="entry name" value="Crypto/Photolyase_N_sf"/>
</dbReference>
<dbReference type="STRING" id="61635.BN85312040"/>
<dbReference type="InterPro" id="IPR036134">
    <property type="entry name" value="Crypto/Photolyase_FAD-like_sf"/>
</dbReference>